<evidence type="ECO:0000259" key="3">
    <source>
        <dbReference type="SMART" id="SM01359"/>
    </source>
</evidence>
<dbReference type="CDD" id="cd02891">
    <property type="entry name" value="A2M_like"/>
    <property type="match status" value="1"/>
</dbReference>
<dbReference type="InterPro" id="IPR047565">
    <property type="entry name" value="Alpha-macroglob_thiol-ester_cl"/>
</dbReference>
<dbReference type="SMART" id="SM01419">
    <property type="entry name" value="Thiol-ester_cl"/>
    <property type="match status" value="1"/>
</dbReference>
<dbReference type="InterPro" id="IPR011626">
    <property type="entry name" value="Alpha-macroglobulin_TED"/>
</dbReference>
<name>A0A5C6YRT4_9FLAO</name>
<dbReference type="SMART" id="SM01360">
    <property type="entry name" value="A2M"/>
    <property type="match status" value="1"/>
</dbReference>
<dbReference type="Gene3D" id="2.60.40.1930">
    <property type="match status" value="1"/>
</dbReference>
<dbReference type="InterPro" id="IPR002890">
    <property type="entry name" value="MG2"/>
</dbReference>
<comment type="caution">
    <text evidence="5">The sequence shown here is derived from an EMBL/GenBank/DDBJ whole genome shotgun (WGS) entry which is preliminary data.</text>
</comment>
<dbReference type="Pfam" id="PF07678">
    <property type="entry name" value="TED_complement"/>
    <property type="match status" value="1"/>
</dbReference>
<dbReference type="Gene3D" id="1.50.10.20">
    <property type="match status" value="1"/>
</dbReference>
<dbReference type="SUPFAM" id="SSF48239">
    <property type="entry name" value="Terpenoid cyclases/Protein prenyltransferases"/>
    <property type="match status" value="1"/>
</dbReference>
<dbReference type="Pfam" id="PF00207">
    <property type="entry name" value="A2M"/>
    <property type="match status" value="1"/>
</dbReference>
<dbReference type="InterPro" id="IPR041246">
    <property type="entry name" value="Bact_MG10"/>
</dbReference>
<dbReference type="Pfam" id="PF17972">
    <property type="entry name" value="bMG5"/>
    <property type="match status" value="1"/>
</dbReference>
<dbReference type="PROSITE" id="PS51257">
    <property type="entry name" value="PROKAR_LIPOPROTEIN"/>
    <property type="match status" value="1"/>
</dbReference>
<evidence type="ECO:0000256" key="1">
    <source>
        <dbReference type="ARBA" id="ARBA00010556"/>
    </source>
</evidence>
<dbReference type="InterPro" id="IPR032812">
    <property type="entry name" value="SbsA_Ig"/>
</dbReference>
<evidence type="ECO:0000259" key="4">
    <source>
        <dbReference type="SMART" id="SM01360"/>
    </source>
</evidence>
<gene>
    <name evidence="5" type="ORF">ESV24_03205</name>
</gene>
<dbReference type="Pfam" id="PF01835">
    <property type="entry name" value="MG2"/>
    <property type="match status" value="1"/>
</dbReference>
<comment type="similarity">
    <text evidence="1">Belongs to the protease inhibitor I39 (alpha-2-macroglobulin) family. Bacterial alpha-2-macroglobulin subfamily.</text>
</comment>
<dbReference type="Pfam" id="PF17973">
    <property type="entry name" value="bMG10"/>
    <property type="match status" value="1"/>
</dbReference>
<dbReference type="Pfam" id="PF13205">
    <property type="entry name" value="Big_5"/>
    <property type="match status" value="1"/>
</dbReference>
<keyword evidence="6" id="KW-1185">Reference proteome</keyword>
<evidence type="ECO:0000256" key="2">
    <source>
        <dbReference type="ARBA" id="ARBA00022729"/>
    </source>
</evidence>
<dbReference type="GO" id="GO:0005615">
    <property type="term" value="C:extracellular space"/>
    <property type="evidence" value="ECO:0007669"/>
    <property type="project" value="InterPro"/>
</dbReference>
<evidence type="ECO:0000313" key="6">
    <source>
        <dbReference type="Proteomes" id="UP000321945"/>
    </source>
</evidence>
<sequence>MKTALKFLPILILLFVFSCKDKDKHSETDNLFKFKEYISYNTYGNQSITTDIRVELAKPLEQFELTQELSADEYLKIFPKTDGKLVVENGKTLIFQPSENLKPDTEYTITVKLDKFYEDISKEFKTYTFSFHTITPNFKVDIGKLQSYSKQWQYVEASVEASDVISLEKVKQLVSASQNGKKLKLKWPSEATDARYFNFKIDSINRKIDDSEILIKWNGKSIGAENKGESTFTIPGQNNFTIVDISSTLAPAALLSINFSDPLMENQDFAGLVTIENTQDLRYEVNGNVLNVYPPNRVVGDVKVTVFTGIKNTEGFGLKKEFSELVSFEQLKPAVRMISKGVILPNSASTPVYFEAVNLSKVDVRVIKIYENNVLQFLQSYNLNDNNTYDIKRVGRRIAKKTIELKNGDLGNNGSWKAYAINLSEYFKADPGAIYQLELSFKKDYITYDCAESVSEEKNIDGSEDEYEDEYYEEDPYYANDSSEDEEIREERYWDNEIYRWRNYTYNWEQQDNPCHPAFYNEERVVTANILGSDLGLIVKKGNNRSYHFFATNLISAKPEGGVQVKLFNYQQQLIETVTTEGDGMTLYDGTKNAAFAVAQKGNNFAYVKLEDGNALSMSNFDISGKELQKGLKGYTYTERGVYRPGDSIHLTFVLNDNANPLPKNHPVTLSVTDARGKLVQRTVLNNNGTGSSPFSRGDAEGGGVSGVRGLGSFYYFPIATDASAPTGNWNATITVGGAQFSHTLKVATIKPNRLKIKLDFEDEILDATKPVKGTASATWLHGSPARSLKIDMTATLRASNSAFPKFPKYNFIDPIRTFSEVEIPVLDAQLSSEGSTAFSQNLEVGKNAPGMLKATFLTKVYEGGGDFSMDIFSKDLAPFSHFVGLKSPEAGRYGSYFTDENTVFDVVSVDAQGKAAANRELEVKVFQIEWRWWWNRGEDNLSTYENSTVHRPVKDFTVKTDGSGKGKFTVNIPEEEGGRYLIRVIDKQSGHATGRITYFYRNWWQRPSDGDAESARMLFFSADKEKYNVGEEAFITFPSGSDGHALISVENGTEVLATHWIETRKGETKAAIKITKEMAPNIYVNISLLQPHSQTKNDLPIRLYGVIPLSVEDPSTVLHPKITMPNVLKPEEKFTVKVSEEKGKPMTYTLAVVDEGLLDLTRFATPDIHEAFYSREALGVKTFDMFDYVIGAYSGSVDNIYAIGGGDAALGAKNRKADRFKLVVKYLGPFELAAGKTATHNIMMPNYIGSVRTMVIAGDKTNGAYGSVDKTTPVRTPLMVLASLPRKLSPGETVTLPVTVFAMENKVKTATITVKTGDALKPKNGSSKTVSFSEPGEQIVNFEFEVLPTPFDSAQGKPQFQTIKVTASGNGEKASYKVEIDVENPNPISQKSTQYTIAENGTQTINFETFGVPGSNTAMLEFSTLPPMDFGKRMEYLIHYPYGCIEQTTSSAFPQLYLADVFDITFDKKQKIEKNIKAAIERLGRFQLSNGGLSYWPGEREADEWATNYVGHFMLEAKQKGYALPISFMSNWLLYQQNTARQWRNSYKSYNTSLTQAYRLYTLALAGKPELAAMNRLRESKELSNDAKWRLAAAYALAGKKNVAEQIAQTANINFVPQKYDDYTYGSPFRNRAMALETLVLLGDSKQRDLAISIAKDLSSRNWYSTQETSYALMAMAKMVAKNGGKAMELTFTNGGKSVELKTDRAIAQRDLSFVMGSNSVSVTNKKGNVVYVTLSQQGKLPLGKELAEQRNLSIKSQYLDGAGKAIDVTKLRQGTEIITKVSVTNTSGDWINNVALAKIFPSGWEIVNTSFSELGGGANGNARYTDIRDDRVNFFFDLNRNETKTFTVKLNASYLGTYYLPGTQVEAMYDNSYYARNKGMWVTVEL</sequence>
<evidence type="ECO:0000313" key="5">
    <source>
        <dbReference type="EMBL" id="TXD70190.1"/>
    </source>
</evidence>
<dbReference type="InterPro" id="IPR051802">
    <property type="entry name" value="YfhM-like"/>
</dbReference>
<dbReference type="PANTHER" id="PTHR40094">
    <property type="entry name" value="ALPHA-2-MACROGLOBULIN HOMOLOG"/>
    <property type="match status" value="1"/>
</dbReference>
<dbReference type="EMBL" id="VORU01000002">
    <property type="protein sequence ID" value="TXD70190.1"/>
    <property type="molecule type" value="Genomic_DNA"/>
</dbReference>
<feature type="domain" description="Alpha-2-macroglobulin bait region" evidence="3">
    <location>
        <begin position="1019"/>
        <end position="1161"/>
    </location>
</feature>
<dbReference type="Pfam" id="PF11974">
    <property type="entry name" value="bMG3"/>
    <property type="match status" value="1"/>
</dbReference>
<dbReference type="InterPro" id="IPR001599">
    <property type="entry name" value="Macroglobln_a2"/>
</dbReference>
<dbReference type="InterPro" id="IPR011625">
    <property type="entry name" value="A2M_N_BRD"/>
</dbReference>
<keyword evidence="2" id="KW-0732">Signal</keyword>
<dbReference type="RefSeq" id="WP_111815231.1">
    <property type="nucleotide sequence ID" value="NZ_CBCRZQ010000003.1"/>
</dbReference>
<dbReference type="SMART" id="SM01359">
    <property type="entry name" value="A2M_N_2"/>
    <property type="match status" value="1"/>
</dbReference>
<accession>A0A5C6YRT4</accession>
<dbReference type="GO" id="GO:0004866">
    <property type="term" value="F:endopeptidase inhibitor activity"/>
    <property type="evidence" value="ECO:0007669"/>
    <property type="project" value="InterPro"/>
</dbReference>
<reference evidence="5 6" key="1">
    <citation type="submission" date="2019-08" db="EMBL/GenBank/DDBJ databases">
        <title>Genome of Aequorivita lipolytica Y10-2 (type strain).</title>
        <authorList>
            <person name="Bowman J.P."/>
        </authorList>
    </citation>
    <scope>NUCLEOTIDE SEQUENCE [LARGE SCALE GENOMIC DNA]</scope>
    <source>
        <strain evidence="5 6">Y10-2</strain>
    </source>
</reference>
<dbReference type="OrthoDB" id="9767116at2"/>
<feature type="domain" description="Alpha-2-macroglobulin" evidence="4">
    <location>
        <begin position="1224"/>
        <end position="1315"/>
    </location>
</feature>
<dbReference type="InterPro" id="IPR008930">
    <property type="entry name" value="Terpenoid_cyclase/PrenylTrfase"/>
</dbReference>
<protein>
    <recommendedName>
        <fullName evidence="7">Alpha-2-macroglobulin</fullName>
    </recommendedName>
</protein>
<proteinExistence type="inferred from homology"/>
<dbReference type="Proteomes" id="UP000321945">
    <property type="component" value="Unassembled WGS sequence"/>
</dbReference>
<dbReference type="InterPro" id="IPR021868">
    <property type="entry name" value="Alpha_2_Macroglob_MG3"/>
</dbReference>
<dbReference type="PANTHER" id="PTHR40094:SF1">
    <property type="entry name" value="UBIQUITIN DOMAIN-CONTAINING PROTEIN"/>
    <property type="match status" value="1"/>
</dbReference>
<dbReference type="Pfam" id="PF17962">
    <property type="entry name" value="bMG6"/>
    <property type="match status" value="1"/>
</dbReference>
<dbReference type="InterPro" id="IPR041462">
    <property type="entry name" value="Bact_A2M_MG6"/>
</dbReference>
<dbReference type="InterPro" id="IPR041203">
    <property type="entry name" value="Bact_A2M_MG5"/>
</dbReference>
<evidence type="ECO:0008006" key="7">
    <source>
        <dbReference type="Google" id="ProtNLM"/>
    </source>
</evidence>
<organism evidence="5 6">
    <name type="scientific">Aequorivita lipolytica</name>
    <dbReference type="NCBI Taxonomy" id="153267"/>
    <lineage>
        <taxon>Bacteria</taxon>
        <taxon>Pseudomonadati</taxon>
        <taxon>Bacteroidota</taxon>
        <taxon>Flavobacteriia</taxon>
        <taxon>Flavobacteriales</taxon>
        <taxon>Flavobacteriaceae</taxon>
        <taxon>Aequorivita</taxon>
    </lineage>
</organism>
<dbReference type="Pfam" id="PF07703">
    <property type="entry name" value="A2M_BRD"/>
    <property type="match status" value="1"/>
</dbReference>